<dbReference type="PROSITE" id="PS50125">
    <property type="entry name" value="GUANYLATE_CYCLASE_2"/>
    <property type="match status" value="1"/>
</dbReference>
<dbReference type="Gene3D" id="1.25.40.10">
    <property type="entry name" value="Tetratricopeptide repeat domain"/>
    <property type="match status" value="1"/>
</dbReference>
<accession>A0ABX0W262</accession>
<gene>
    <name evidence="3" type="ORF">DL239_00815</name>
</gene>
<dbReference type="InterPro" id="IPR011990">
    <property type="entry name" value="TPR-like_helical_dom_sf"/>
</dbReference>
<organism evidence="3 4">
    <name type="scientific">Parasedimentitalea denitrificans</name>
    <dbReference type="NCBI Taxonomy" id="2211118"/>
    <lineage>
        <taxon>Bacteria</taxon>
        <taxon>Pseudomonadati</taxon>
        <taxon>Pseudomonadota</taxon>
        <taxon>Alphaproteobacteria</taxon>
        <taxon>Rhodobacterales</taxon>
        <taxon>Paracoccaceae</taxon>
        <taxon>Parasedimentitalea</taxon>
    </lineage>
</organism>
<dbReference type="PANTHER" id="PTHR43081:SF19">
    <property type="entry name" value="PH-SENSITIVE ADENYLATE CYCLASE RV1264"/>
    <property type="match status" value="1"/>
</dbReference>
<dbReference type="SUPFAM" id="SSF48371">
    <property type="entry name" value="ARM repeat"/>
    <property type="match status" value="1"/>
</dbReference>
<evidence type="ECO:0000259" key="2">
    <source>
        <dbReference type="PROSITE" id="PS50125"/>
    </source>
</evidence>
<dbReference type="InterPro" id="IPR011989">
    <property type="entry name" value="ARM-like"/>
</dbReference>
<dbReference type="EMBL" id="QHLQ01000001">
    <property type="protein sequence ID" value="NIZ59511.1"/>
    <property type="molecule type" value="Genomic_DNA"/>
</dbReference>
<keyword evidence="4" id="KW-1185">Reference proteome</keyword>
<dbReference type="InterPro" id="IPR050697">
    <property type="entry name" value="Adenylyl/Guanylyl_Cyclase_3/4"/>
</dbReference>
<dbReference type="Pfam" id="PF00211">
    <property type="entry name" value="Guanylate_cyc"/>
    <property type="match status" value="1"/>
</dbReference>
<dbReference type="Gene3D" id="3.30.70.1230">
    <property type="entry name" value="Nucleotide cyclase"/>
    <property type="match status" value="1"/>
</dbReference>
<dbReference type="Proteomes" id="UP001429564">
    <property type="component" value="Unassembled WGS sequence"/>
</dbReference>
<comment type="caution">
    <text evidence="3">The sequence shown here is derived from an EMBL/GenBank/DDBJ whole genome shotgun (WGS) entry which is preliminary data.</text>
</comment>
<dbReference type="Gene3D" id="3.40.50.10070">
    <property type="entry name" value="TolB, N-terminal domain"/>
    <property type="match status" value="1"/>
</dbReference>
<feature type="repeat" description="TPR" evidence="1">
    <location>
        <begin position="532"/>
        <end position="565"/>
    </location>
</feature>
<dbReference type="SUPFAM" id="SSF55073">
    <property type="entry name" value="Nucleotide cyclase"/>
    <property type="match status" value="1"/>
</dbReference>
<dbReference type="InterPro" id="IPR029787">
    <property type="entry name" value="Nucleotide_cyclase"/>
</dbReference>
<reference evidence="3 4" key="1">
    <citation type="submission" date="2018-05" db="EMBL/GenBank/DDBJ databases">
        <authorList>
            <person name="Zhang Y.-J."/>
        </authorList>
    </citation>
    <scope>NUCLEOTIDE SEQUENCE [LARGE SCALE GENOMIC DNA]</scope>
    <source>
        <strain evidence="3 4">CY04</strain>
    </source>
</reference>
<proteinExistence type="predicted"/>
<evidence type="ECO:0000256" key="1">
    <source>
        <dbReference type="PROSITE-ProRule" id="PRU00339"/>
    </source>
</evidence>
<dbReference type="PANTHER" id="PTHR43081">
    <property type="entry name" value="ADENYLATE CYCLASE, TERMINAL-DIFFERENTIATION SPECIFIC-RELATED"/>
    <property type="match status" value="1"/>
</dbReference>
<dbReference type="InterPro" id="IPR001054">
    <property type="entry name" value="A/G_cyclase"/>
</dbReference>
<protein>
    <submittedName>
        <fullName evidence="3">Guanylyl cyclase</fullName>
    </submittedName>
</protein>
<dbReference type="SUPFAM" id="SSF52964">
    <property type="entry name" value="TolB, N-terminal domain"/>
    <property type="match status" value="1"/>
</dbReference>
<feature type="domain" description="Guanylate cyclase" evidence="2">
    <location>
        <begin position="7"/>
        <end position="122"/>
    </location>
</feature>
<dbReference type="InterPro" id="IPR016024">
    <property type="entry name" value="ARM-type_fold"/>
</dbReference>
<keyword evidence="1" id="KW-0802">TPR repeat</keyword>
<evidence type="ECO:0000313" key="4">
    <source>
        <dbReference type="Proteomes" id="UP001429564"/>
    </source>
</evidence>
<dbReference type="InterPro" id="IPR019734">
    <property type="entry name" value="TPR_rpt"/>
</dbReference>
<dbReference type="PROSITE" id="PS50005">
    <property type="entry name" value="TPR"/>
    <property type="match status" value="1"/>
</dbReference>
<dbReference type="RefSeq" id="WP_167681270.1">
    <property type="nucleotide sequence ID" value="NZ_QHLQ01000001.1"/>
</dbReference>
<name>A0ABX0W262_9RHOB</name>
<sequence>MNRRLAAILFYDIVGYSRAMGQDETATISALKQTFSQVIQPLAKSHNGRMIKVMGDGGFMEFSSAVEAVHFAICMQHAIGLSELHQTEGQRLSYRIGINIGDVVADDDDLFGDGVNIAARLESLAEPGGICVHQSVRDQIRGKLHLDFKDLGAITVKNIDKPVHAATIEFNHLTAIVAALPVEQSPNAPSSKTRWNLAAVMAAGLVILGGLGWSQFQTTGPAPANLERTALPLPDKPSLAVLPFANLSNDPTQEGFSDGLTEDLITDLSRISGLFVVARNSTFVYKGQSVNIPMVAKELGVQYVLEGSARRSGDQVRVNAQLIDATTGGHIWAERYDGDVTDIFEVQDTFIRKIAKALAINLTEEEEQEIALGQTTDILAREVFQSGWESFLEYSAEDNANAVDQFKQALEIDPNYGRAHAALSLAYLRGCQLRWNKPLGLSAGEANAYAMSALAETKRLPSSLGNVAASGVNLYNSRYDIAKTDATRAIATDPNDPEAFIAMAWAMITTGQPKLGLDLVDQAMRLNPTYPSYYVFAQAMAHYSMGELEQSADVLSKALERDPNAKQLAVIAAATFAHLQRFDEANAAIRLALPKAGQKELSALPYSYHFPFTWEHNPEIVTNVINGLHLAALPPDDPIGYLQNRLETGNTSQRRNVAMILGFPELDASDTVPLLTLALVDESKVVKNQAIKSLEQIGPGAKNALPTLMKMTDGSLTGRKAQNAIKAIERSD</sequence>
<dbReference type="CDD" id="cd07302">
    <property type="entry name" value="CHD"/>
    <property type="match status" value="1"/>
</dbReference>
<dbReference type="Gene3D" id="1.25.10.10">
    <property type="entry name" value="Leucine-rich Repeat Variant"/>
    <property type="match status" value="1"/>
</dbReference>
<dbReference type="Pfam" id="PF13646">
    <property type="entry name" value="HEAT_2"/>
    <property type="match status" value="1"/>
</dbReference>
<evidence type="ECO:0000313" key="3">
    <source>
        <dbReference type="EMBL" id="NIZ59511.1"/>
    </source>
</evidence>
<dbReference type="SUPFAM" id="SSF48452">
    <property type="entry name" value="TPR-like"/>
    <property type="match status" value="1"/>
</dbReference>
<dbReference type="Pfam" id="PF13432">
    <property type="entry name" value="TPR_16"/>
    <property type="match status" value="1"/>
</dbReference>